<proteinExistence type="predicted"/>
<keyword evidence="2" id="KW-1133">Transmembrane helix</keyword>
<accession>A0AAU9LAM8</accession>
<keyword evidence="2" id="KW-0472">Membrane</keyword>
<organism evidence="3 4">
    <name type="scientific">Peronospora belbahrii</name>
    <dbReference type="NCBI Taxonomy" id="622444"/>
    <lineage>
        <taxon>Eukaryota</taxon>
        <taxon>Sar</taxon>
        <taxon>Stramenopiles</taxon>
        <taxon>Oomycota</taxon>
        <taxon>Peronosporomycetes</taxon>
        <taxon>Peronosporales</taxon>
        <taxon>Peronosporaceae</taxon>
        <taxon>Peronospora</taxon>
    </lineage>
</organism>
<feature type="transmembrane region" description="Helical" evidence="2">
    <location>
        <begin position="369"/>
        <end position="390"/>
    </location>
</feature>
<evidence type="ECO:0000256" key="1">
    <source>
        <dbReference type="SAM" id="MobiDB-lite"/>
    </source>
</evidence>
<reference evidence="3" key="1">
    <citation type="submission" date="2021-11" db="EMBL/GenBank/DDBJ databases">
        <authorList>
            <person name="Islam A."/>
            <person name="Islam S."/>
            <person name="Flora M.S."/>
            <person name="Rahman M."/>
            <person name="Ziaur R.M."/>
            <person name="Epstein J.H."/>
            <person name="Hassan M."/>
            <person name="Klassen M."/>
            <person name="Woodard K."/>
            <person name="Webb A."/>
            <person name="Webby R.J."/>
            <person name="El Zowalaty M.E."/>
        </authorList>
    </citation>
    <scope>NUCLEOTIDE SEQUENCE</scope>
    <source>
        <strain evidence="3">Pbs3</strain>
    </source>
</reference>
<feature type="region of interest" description="Disordered" evidence="1">
    <location>
        <begin position="237"/>
        <end position="365"/>
    </location>
</feature>
<evidence type="ECO:0000313" key="3">
    <source>
        <dbReference type="EMBL" id="CAH0482959.1"/>
    </source>
</evidence>
<evidence type="ECO:0000256" key="2">
    <source>
        <dbReference type="SAM" id="Phobius"/>
    </source>
</evidence>
<dbReference type="EMBL" id="CAKKTJ010000336">
    <property type="protein sequence ID" value="CAH0482959.1"/>
    <property type="molecule type" value="Genomic_DNA"/>
</dbReference>
<feature type="compositionally biased region" description="Polar residues" evidence="1">
    <location>
        <begin position="237"/>
        <end position="250"/>
    </location>
</feature>
<feature type="compositionally biased region" description="Polar residues" evidence="1">
    <location>
        <begin position="126"/>
        <end position="155"/>
    </location>
</feature>
<name>A0AAU9LAM8_9STRA</name>
<feature type="compositionally biased region" description="Polar residues" evidence="1">
    <location>
        <begin position="281"/>
        <end position="304"/>
    </location>
</feature>
<keyword evidence="2" id="KW-0812">Transmembrane</keyword>
<protein>
    <submittedName>
        <fullName evidence="3">Uncharacterized protein</fullName>
    </submittedName>
</protein>
<dbReference type="AlphaFoldDB" id="A0AAU9LAM8"/>
<feature type="region of interest" description="Disordered" evidence="1">
    <location>
        <begin position="568"/>
        <end position="597"/>
    </location>
</feature>
<feature type="compositionally biased region" description="Polar residues" evidence="1">
    <location>
        <begin position="570"/>
        <end position="583"/>
    </location>
</feature>
<feature type="compositionally biased region" description="Polar residues" evidence="1">
    <location>
        <begin position="194"/>
        <end position="203"/>
    </location>
</feature>
<gene>
    <name evidence="3" type="ORF">PBS003_LOCUS9536</name>
</gene>
<feature type="region of interest" description="Disordered" evidence="1">
    <location>
        <begin position="119"/>
        <end position="155"/>
    </location>
</feature>
<sequence length="637" mass="67523">MHLYIIQCEAVSSIGSTRSVCDYTATNLYVVNGTATSTPSSFPTGYVSCLNATGSDAELCKTCSCRENKVGLVEGVTVVGVICVGSGNATTCRGQDQEYCDCNGSAGCTVNNTVLQDGSSFDEDMSGSNYVSVSSNDSRANGSDTSVESNSVLSPSTLSNFTAESAVDYIPSTTDTNPNLNTNVSISIESSSSDADINTNKPTSIPVIGPELMTSSSDSHSGSAGIDEIDIPVIASESASSTIDTENGSSILDVDIGSDSASGSADSSNAVNSSTDTTVSLHTNVDADTSSNGTTVKPASSSYDFGSDPTGFSIDKDNVVGNVDETTKPSQLDTAPSTDQNTIRSRDNGSTTFGTSTSSSNSSWSGERLTAVLSAMCGIGITAAIAIFVVMRRSQFIKDKELGTPMDDYPDDNTSMAMPTNYGKQDVRYYSKETCKAEAFDETPLASIDVIGSDDSFLTPPPSPSKRQYRSYRRTASKDSYECSVRPVAGKDVAMQDSRSSYATIQQQFLASHNKDVQSPTSSRIFDTRESYSSGMSSQCDIPSDERMYESATSFKSFRTPLDASCGTHCDSNSSRNLSNRQALSKPESEENVAVSSFSSQESVQYAIRDTEASERMHESEMMKLSCIAFSFDMDSI</sequence>
<dbReference type="Proteomes" id="UP001160483">
    <property type="component" value="Unassembled WGS sequence"/>
</dbReference>
<feature type="region of interest" description="Disordered" evidence="1">
    <location>
        <begin position="191"/>
        <end position="225"/>
    </location>
</feature>
<feature type="compositionally biased region" description="Low complexity" evidence="1">
    <location>
        <begin position="349"/>
        <end position="365"/>
    </location>
</feature>
<feature type="compositionally biased region" description="Polar residues" evidence="1">
    <location>
        <begin position="328"/>
        <end position="343"/>
    </location>
</feature>
<evidence type="ECO:0000313" key="4">
    <source>
        <dbReference type="Proteomes" id="UP001160483"/>
    </source>
</evidence>
<feature type="compositionally biased region" description="Low complexity" evidence="1">
    <location>
        <begin position="257"/>
        <end position="280"/>
    </location>
</feature>
<comment type="caution">
    <text evidence="3">The sequence shown here is derived from an EMBL/GenBank/DDBJ whole genome shotgun (WGS) entry which is preliminary data.</text>
</comment>
<feature type="region of interest" description="Disordered" evidence="1">
    <location>
        <begin position="454"/>
        <end position="474"/>
    </location>
</feature>